<reference evidence="2" key="1">
    <citation type="submission" date="2010-08" db="EMBL/GenBank/DDBJ databases">
        <authorList>
            <consortium name="Caenorhabditis japonica Sequencing Consortium"/>
            <person name="Wilson R.K."/>
        </authorList>
    </citation>
    <scope>NUCLEOTIDE SEQUENCE [LARGE SCALE GENOMIC DNA]</scope>
    <source>
        <strain evidence="2">DF5081</strain>
    </source>
</reference>
<organism evidence="1 2">
    <name type="scientific">Caenorhabditis japonica</name>
    <dbReference type="NCBI Taxonomy" id="281687"/>
    <lineage>
        <taxon>Eukaryota</taxon>
        <taxon>Metazoa</taxon>
        <taxon>Ecdysozoa</taxon>
        <taxon>Nematoda</taxon>
        <taxon>Chromadorea</taxon>
        <taxon>Rhabditida</taxon>
        <taxon>Rhabditina</taxon>
        <taxon>Rhabditomorpha</taxon>
        <taxon>Rhabditoidea</taxon>
        <taxon>Rhabditidae</taxon>
        <taxon>Peloderinae</taxon>
        <taxon>Caenorhabditis</taxon>
    </lineage>
</organism>
<accession>A0A8R1IUV2</accession>
<dbReference type="AlphaFoldDB" id="A0A8R1IUV2"/>
<reference evidence="1" key="2">
    <citation type="submission" date="2022-06" db="UniProtKB">
        <authorList>
            <consortium name="EnsemblMetazoa"/>
        </authorList>
    </citation>
    <scope>IDENTIFICATION</scope>
    <source>
        <strain evidence="1">DF5081</strain>
    </source>
</reference>
<dbReference type="EnsemblMetazoa" id="CJA38556.1">
    <property type="protein sequence ID" value="CJA38556.1"/>
    <property type="gene ID" value="WBGene00214403"/>
</dbReference>
<proteinExistence type="predicted"/>
<dbReference type="Proteomes" id="UP000005237">
    <property type="component" value="Unassembled WGS sequence"/>
</dbReference>
<name>A0A8R1IUV2_CAEJA</name>
<evidence type="ECO:0000313" key="1">
    <source>
        <dbReference type="EnsemblMetazoa" id="CJA38556.1"/>
    </source>
</evidence>
<keyword evidence="2" id="KW-1185">Reference proteome</keyword>
<sequence length="81" mass="9487">MRFFGEFGTGFQGFLVRILYSYWIGLEEGRKEGRKKGRRFADGNGNETKRYAIKIEGDVDRGIFVPPKKFKFTPLLRFLMT</sequence>
<protein>
    <submittedName>
        <fullName evidence="1">Uncharacterized protein</fullName>
    </submittedName>
</protein>
<evidence type="ECO:0000313" key="2">
    <source>
        <dbReference type="Proteomes" id="UP000005237"/>
    </source>
</evidence>